<accession>A0A160PQ91</accession>
<proteinExistence type="predicted"/>
<evidence type="ECO:0000256" key="1">
    <source>
        <dbReference type="SAM" id="MobiDB-lite"/>
    </source>
</evidence>
<feature type="compositionally biased region" description="Polar residues" evidence="1">
    <location>
        <begin position="1"/>
        <end position="16"/>
    </location>
</feature>
<dbReference type="EMBL" id="AP017369">
    <property type="protein sequence ID" value="BAU96247.1"/>
    <property type="molecule type" value="Genomic_DNA"/>
</dbReference>
<dbReference type="KEGG" id="csur:N24_1985"/>
<evidence type="ECO:0008006" key="5">
    <source>
        <dbReference type="Google" id="ProtNLM"/>
    </source>
</evidence>
<sequence>MTTPNYPYGEPNNQGDGANIPFDANQGSPYAAQQPGFQDPYNTGYTGGFENSPLNAPKNTAAAWALGLGIASLVALVAVVSAVIAPVIAIAGIIVSIIALVKAKNINGPNKRKGFAITGLILSILTLLITAAIFIIFVVVLSNSGLQECATLVDPAAQQQCVEDLFN</sequence>
<evidence type="ECO:0000313" key="3">
    <source>
        <dbReference type="EMBL" id="BAU96247.1"/>
    </source>
</evidence>
<gene>
    <name evidence="3" type="ORF">N24_1985</name>
</gene>
<keyword evidence="2" id="KW-0472">Membrane</keyword>
<evidence type="ECO:0000313" key="4">
    <source>
        <dbReference type="Proteomes" id="UP000218244"/>
    </source>
</evidence>
<keyword evidence="4" id="KW-1185">Reference proteome</keyword>
<name>A0A160PQ91_9CORY</name>
<feature type="region of interest" description="Disordered" evidence="1">
    <location>
        <begin position="1"/>
        <end position="20"/>
    </location>
</feature>
<keyword evidence="2" id="KW-0812">Transmembrane</keyword>
<evidence type="ECO:0000256" key="2">
    <source>
        <dbReference type="SAM" id="Phobius"/>
    </source>
</evidence>
<protein>
    <recommendedName>
        <fullName evidence="5">DUF4190 domain-containing protein</fullName>
    </recommendedName>
</protein>
<feature type="transmembrane region" description="Helical" evidence="2">
    <location>
        <begin position="115"/>
        <end position="141"/>
    </location>
</feature>
<reference evidence="3 4" key="1">
    <citation type="submission" date="2016-02" db="EMBL/GenBank/DDBJ databases">
        <title>Corynebacterium glutamicum N24 whole genome sequencing project.</title>
        <authorList>
            <person name="Matsutani M."/>
            <person name="Nangtapong N."/>
            <person name="Yakushi T."/>
            <person name="Matsushita K."/>
        </authorList>
    </citation>
    <scope>NUCLEOTIDE SEQUENCE [LARGE SCALE GENOMIC DNA]</scope>
    <source>
        <strain evidence="3 4">N24</strain>
    </source>
</reference>
<dbReference type="Proteomes" id="UP000218244">
    <property type="component" value="Chromosome"/>
</dbReference>
<dbReference type="RefSeq" id="WP_096456585.1">
    <property type="nucleotide sequence ID" value="NZ_AP017369.1"/>
</dbReference>
<keyword evidence="2" id="KW-1133">Transmembrane helix</keyword>
<dbReference type="AlphaFoldDB" id="A0A160PQ91"/>
<feature type="transmembrane region" description="Helical" evidence="2">
    <location>
        <begin position="61"/>
        <end position="78"/>
    </location>
</feature>
<organism evidence="3 4">
    <name type="scientific">Corynebacterium suranareeae</name>
    <dbReference type="NCBI Taxonomy" id="2506452"/>
    <lineage>
        <taxon>Bacteria</taxon>
        <taxon>Bacillati</taxon>
        <taxon>Actinomycetota</taxon>
        <taxon>Actinomycetes</taxon>
        <taxon>Mycobacteriales</taxon>
        <taxon>Corynebacteriaceae</taxon>
        <taxon>Corynebacterium</taxon>
    </lineage>
</organism>